<evidence type="ECO:0000313" key="2">
    <source>
        <dbReference type="Proteomes" id="UP000184069"/>
    </source>
</evidence>
<sequence length="51" mass="5823">MNKGKKLDKKALKMISGGLLSCVDHETGRCFITGTKCFERECWYVPEPPFE</sequence>
<evidence type="ECO:0000313" key="1">
    <source>
        <dbReference type="EMBL" id="SHM11125.1"/>
    </source>
</evidence>
<evidence type="ECO:0008006" key="3">
    <source>
        <dbReference type="Google" id="ProtNLM"/>
    </source>
</evidence>
<dbReference type="STRING" id="1423959.SAMN05444407_109174"/>
<dbReference type="AlphaFoldDB" id="A0A1M7G4Q4"/>
<gene>
    <name evidence="1" type="ORF">SAMN05444407_109174</name>
</gene>
<dbReference type="Proteomes" id="UP000184069">
    <property type="component" value="Unassembled WGS sequence"/>
</dbReference>
<name>A0A1M7G4Q4_9FLAO</name>
<protein>
    <recommendedName>
        <fullName evidence="3">Bacteriocin-type signal sequence-containing protein</fullName>
    </recommendedName>
</protein>
<organism evidence="1 2">
    <name type="scientific">Chryseobacterium contaminans</name>
    <dbReference type="NCBI Taxonomy" id="1423959"/>
    <lineage>
        <taxon>Bacteria</taxon>
        <taxon>Pseudomonadati</taxon>
        <taxon>Bacteroidota</taxon>
        <taxon>Flavobacteriia</taxon>
        <taxon>Flavobacteriales</taxon>
        <taxon>Weeksellaceae</taxon>
        <taxon>Chryseobacterium group</taxon>
        <taxon>Chryseobacterium</taxon>
    </lineage>
</organism>
<dbReference type="RefSeq" id="WP_165601970.1">
    <property type="nucleotide sequence ID" value="NZ_FRBM01000009.1"/>
</dbReference>
<accession>A0A1M7G4Q4</accession>
<dbReference type="EMBL" id="FRBM01000009">
    <property type="protein sequence ID" value="SHM11125.1"/>
    <property type="molecule type" value="Genomic_DNA"/>
</dbReference>
<proteinExistence type="predicted"/>
<reference evidence="1 2" key="1">
    <citation type="submission" date="2016-11" db="EMBL/GenBank/DDBJ databases">
        <authorList>
            <person name="Jaros S."/>
            <person name="Januszkiewicz K."/>
            <person name="Wedrychowicz H."/>
        </authorList>
    </citation>
    <scope>NUCLEOTIDE SEQUENCE [LARGE SCALE GENOMIC DNA]</scope>
    <source>
        <strain evidence="1 2">DSM 27621</strain>
    </source>
</reference>